<proteinExistence type="inferred from homology"/>
<dbReference type="Pfam" id="PF05524">
    <property type="entry name" value="PEP-utilisers_N"/>
    <property type="match status" value="1"/>
</dbReference>
<evidence type="ECO:0000256" key="2">
    <source>
        <dbReference type="ARBA" id="ARBA00001946"/>
    </source>
</evidence>
<evidence type="ECO:0000256" key="4">
    <source>
        <dbReference type="ARBA" id="ARBA00004496"/>
    </source>
</evidence>
<keyword evidence="23" id="KW-1185">Reference proteome</keyword>
<dbReference type="SUPFAM" id="SSF47831">
    <property type="entry name" value="Enzyme I of the PEP:sugar phosphotransferase system HPr-binding (sub)domain"/>
    <property type="match status" value="1"/>
</dbReference>
<feature type="domain" description="PEP-utilising enzyme C-terminal" evidence="20">
    <location>
        <begin position="251"/>
        <end position="540"/>
    </location>
</feature>
<keyword evidence="13 17" id="KW-0479">Metal-binding</keyword>
<organism evidence="22 23">
    <name type="scientific">Paenibacillus enshidis</name>
    <dbReference type="NCBI Taxonomy" id="1458439"/>
    <lineage>
        <taxon>Bacteria</taxon>
        <taxon>Bacillati</taxon>
        <taxon>Bacillota</taxon>
        <taxon>Bacilli</taxon>
        <taxon>Bacillales</taxon>
        <taxon>Paenibacillaceae</taxon>
        <taxon>Paenibacillus</taxon>
    </lineage>
</organism>
<evidence type="ECO:0000256" key="11">
    <source>
        <dbReference type="ARBA" id="ARBA00022679"/>
    </source>
</evidence>
<accession>A0ABV5AV28</accession>
<sequence length="570" mass="62920">MLKISGIAASAGIAIAKAFILEHPDYSVEKRTVTDVEAEIAKLDAALAQSQSELEKIKERTLQELGEKKAEIFASHLLILNDPELIDPVKDKIKNEQVNAEFALNETASQFITMFENMKSEYLQERAADMRDVTKRVLNHLLGLKFMSPAEISEETIVLAEDLTPSDTAQLNRKYVKGFATNIGGRTSHSAIMARSLEIPAVVGTKDVLSQAKSGDLIIVDGLDGEVFVNPSDEVVAEYRQKQQAYDKQREEWRKLRDEATVSTDGVHVELAANIGTPNDVAGVLENGGEGVGLYRTEFLYMGRDKLPSEDVQYNAYKTVLEKMEGKPVVVRTLDIGGDKELPYLDLPKEMNPFLGFRAIRLCLDRQDIFRTQLRALLRASVHGNLRIMFPMIATLGEFREAKAVLLEEKAKLASEGVQVSEDIQLGIMVEIPSTAVLADQFAKEVDFFSIGTNDLIQYTMAADRMNERVSYLYQPYNPAILRLVKMVIDAAHANGRWAGMCGEMAGDATAIPLLLGLGLDEFSMSATSILPARSQISKLSRADMEKLAAQALDMQTAEEVVALVQSIEG</sequence>
<gene>
    <name evidence="22" type="primary">ptsP</name>
    <name evidence="22" type="ORF">ACE41H_14995</name>
</gene>
<evidence type="ECO:0000256" key="3">
    <source>
        <dbReference type="ARBA" id="ARBA00002728"/>
    </source>
</evidence>
<dbReference type="RefSeq" id="WP_375356168.1">
    <property type="nucleotide sequence ID" value="NZ_JBHHMI010000012.1"/>
</dbReference>
<dbReference type="Gene3D" id="3.20.20.60">
    <property type="entry name" value="Phosphoenolpyruvate-binding domains"/>
    <property type="match status" value="1"/>
</dbReference>
<dbReference type="InterPro" id="IPR006318">
    <property type="entry name" value="PTS_EI-like"/>
</dbReference>
<keyword evidence="8 17" id="KW-0813">Transport</keyword>
<keyword evidence="12 17" id="KW-0598">Phosphotransferase system</keyword>
<dbReference type="InterPro" id="IPR036637">
    <property type="entry name" value="Phosphohistidine_dom_sf"/>
</dbReference>
<dbReference type="NCBIfam" id="TIGR01417">
    <property type="entry name" value="PTS_I_fam"/>
    <property type="match status" value="1"/>
</dbReference>
<dbReference type="Gene3D" id="3.50.30.10">
    <property type="entry name" value="Phosphohistidine domain"/>
    <property type="match status" value="1"/>
</dbReference>
<feature type="coiled-coil region" evidence="18">
    <location>
        <begin position="33"/>
        <end position="60"/>
    </location>
</feature>
<keyword evidence="14 17" id="KW-0418">Kinase</keyword>
<evidence type="ECO:0000259" key="19">
    <source>
        <dbReference type="Pfam" id="PF00391"/>
    </source>
</evidence>
<dbReference type="SUPFAM" id="SSF51621">
    <property type="entry name" value="Phosphoenolpyruvate/pyruvate domain"/>
    <property type="match status" value="1"/>
</dbReference>
<reference evidence="22 23" key="1">
    <citation type="submission" date="2024-09" db="EMBL/GenBank/DDBJ databases">
        <title>Paenibacillus zeirhizospherea sp. nov., isolated from surface of the maize (Zea mays) roots in a horticulture field, Hungary.</title>
        <authorList>
            <person name="Marton D."/>
            <person name="Farkas M."/>
            <person name="Bedics A."/>
            <person name="Toth E."/>
            <person name="Tancsics A."/>
            <person name="Boka K."/>
            <person name="Maroti G."/>
            <person name="Kriszt B."/>
            <person name="Cserhati M."/>
        </authorList>
    </citation>
    <scope>NUCLEOTIDE SEQUENCE [LARGE SCALE GENOMIC DNA]</scope>
    <source>
        <strain evidence="22 23">KCTC 33519</strain>
    </source>
</reference>
<dbReference type="Proteomes" id="UP001580346">
    <property type="component" value="Unassembled WGS sequence"/>
</dbReference>
<comment type="function">
    <text evidence="3 17">General (non sugar-specific) component of the phosphoenolpyruvate-dependent sugar phosphotransferase system (sugar PTS). This major carbohydrate active-transport system catalyzes the phosphorylation of incoming sugar substrates concomitantly with their translocation across the cell membrane. Enzyme I transfers the phosphoryl group from phosphoenolpyruvate (PEP) to the phosphoryl carrier protein (HPr).</text>
</comment>
<comment type="catalytic activity">
    <reaction evidence="1 17">
        <text>L-histidyl-[protein] + phosphoenolpyruvate = N(pros)-phospho-L-histidyl-[protein] + pyruvate</text>
        <dbReference type="Rhea" id="RHEA:23880"/>
        <dbReference type="Rhea" id="RHEA-COMP:9745"/>
        <dbReference type="Rhea" id="RHEA-COMP:9746"/>
        <dbReference type="ChEBI" id="CHEBI:15361"/>
        <dbReference type="ChEBI" id="CHEBI:29979"/>
        <dbReference type="ChEBI" id="CHEBI:58702"/>
        <dbReference type="ChEBI" id="CHEBI:64837"/>
        <dbReference type="EC" id="2.7.3.9"/>
    </reaction>
</comment>
<evidence type="ECO:0000256" key="12">
    <source>
        <dbReference type="ARBA" id="ARBA00022683"/>
    </source>
</evidence>
<keyword evidence="11 17" id="KW-0808">Transferase</keyword>
<keyword evidence="9 17" id="KW-0963">Cytoplasm</keyword>
<dbReference type="InterPro" id="IPR024692">
    <property type="entry name" value="PTS_EI"/>
</dbReference>
<evidence type="ECO:0000256" key="6">
    <source>
        <dbReference type="ARBA" id="ARBA00012232"/>
    </source>
</evidence>
<comment type="similarity">
    <text evidence="5 17">Belongs to the PEP-utilizing enzyme family.</text>
</comment>
<evidence type="ECO:0000256" key="15">
    <source>
        <dbReference type="ARBA" id="ARBA00022842"/>
    </source>
</evidence>
<evidence type="ECO:0000256" key="18">
    <source>
        <dbReference type="SAM" id="Coils"/>
    </source>
</evidence>
<evidence type="ECO:0000256" key="5">
    <source>
        <dbReference type="ARBA" id="ARBA00007837"/>
    </source>
</evidence>
<evidence type="ECO:0000256" key="14">
    <source>
        <dbReference type="ARBA" id="ARBA00022777"/>
    </source>
</evidence>
<protein>
    <recommendedName>
        <fullName evidence="7 17">Phosphoenolpyruvate-protein phosphotransferase</fullName>
        <ecNumber evidence="6 17">2.7.3.9</ecNumber>
    </recommendedName>
    <alternativeName>
        <fullName evidence="16 17">Phosphotransferase system, enzyme I</fullName>
    </alternativeName>
</protein>
<dbReference type="InterPro" id="IPR008279">
    <property type="entry name" value="PEP-util_enz_mobile_dom"/>
</dbReference>
<dbReference type="Pfam" id="PF00391">
    <property type="entry name" value="PEP-utilizers"/>
    <property type="match status" value="1"/>
</dbReference>
<evidence type="ECO:0000256" key="7">
    <source>
        <dbReference type="ARBA" id="ARBA00016544"/>
    </source>
</evidence>
<evidence type="ECO:0000256" key="9">
    <source>
        <dbReference type="ARBA" id="ARBA00022490"/>
    </source>
</evidence>
<dbReference type="PROSITE" id="PS00370">
    <property type="entry name" value="PEP_ENZYMES_PHOS_SITE"/>
    <property type="match status" value="1"/>
</dbReference>
<dbReference type="PANTHER" id="PTHR46244:SF3">
    <property type="entry name" value="PHOSPHOENOLPYRUVATE-PROTEIN PHOSPHOTRANSFERASE"/>
    <property type="match status" value="1"/>
</dbReference>
<dbReference type="InterPro" id="IPR050499">
    <property type="entry name" value="PEP-utilizing_PTS_enzyme"/>
</dbReference>
<feature type="domain" description="PEP-utilising enzyme mobile" evidence="19">
    <location>
        <begin position="153"/>
        <end position="225"/>
    </location>
</feature>
<keyword evidence="15 17" id="KW-0460">Magnesium</keyword>
<evidence type="ECO:0000313" key="22">
    <source>
        <dbReference type="EMBL" id="MFB5268072.1"/>
    </source>
</evidence>
<dbReference type="InterPro" id="IPR008731">
    <property type="entry name" value="PTS_EIN"/>
</dbReference>
<comment type="cofactor">
    <cofactor evidence="2 17">
        <name>Mg(2+)</name>
        <dbReference type="ChEBI" id="CHEBI:18420"/>
    </cofactor>
</comment>
<dbReference type="SUPFAM" id="SSF52009">
    <property type="entry name" value="Phosphohistidine domain"/>
    <property type="match status" value="1"/>
</dbReference>
<name>A0ABV5AV28_9BACL</name>
<dbReference type="InterPro" id="IPR036618">
    <property type="entry name" value="PtsI_HPr-bd_sf"/>
</dbReference>
<keyword evidence="18" id="KW-0175">Coiled coil</keyword>
<dbReference type="PROSITE" id="PS00742">
    <property type="entry name" value="PEP_ENZYMES_2"/>
    <property type="match status" value="1"/>
</dbReference>
<evidence type="ECO:0000259" key="21">
    <source>
        <dbReference type="Pfam" id="PF05524"/>
    </source>
</evidence>
<evidence type="ECO:0000313" key="23">
    <source>
        <dbReference type="Proteomes" id="UP001580346"/>
    </source>
</evidence>
<dbReference type="InterPro" id="IPR015813">
    <property type="entry name" value="Pyrv/PenolPyrv_kinase-like_dom"/>
</dbReference>
<keyword evidence="10 17" id="KW-0762">Sugar transport</keyword>
<evidence type="ECO:0000256" key="10">
    <source>
        <dbReference type="ARBA" id="ARBA00022597"/>
    </source>
</evidence>
<dbReference type="PIRSF" id="PIRSF000732">
    <property type="entry name" value="PTS_enzyme_I"/>
    <property type="match status" value="1"/>
</dbReference>
<evidence type="ECO:0000259" key="20">
    <source>
        <dbReference type="Pfam" id="PF02896"/>
    </source>
</evidence>
<evidence type="ECO:0000256" key="13">
    <source>
        <dbReference type="ARBA" id="ARBA00022723"/>
    </source>
</evidence>
<dbReference type="InterPro" id="IPR023151">
    <property type="entry name" value="PEP_util_CS"/>
</dbReference>
<comment type="subcellular location">
    <subcellularLocation>
        <location evidence="4 17">Cytoplasm</location>
    </subcellularLocation>
</comment>
<dbReference type="PRINTS" id="PR01736">
    <property type="entry name" value="PHPHTRNFRASE"/>
</dbReference>
<feature type="domain" description="Phosphotransferase system enzyme I N-terminal" evidence="21">
    <location>
        <begin position="5"/>
        <end position="126"/>
    </location>
</feature>
<dbReference type="InterPro" id="IPR018274">
    <property type="entry name" value="PEP_util_AS"/>
</dbReference>
<dbReference type="EMBL" id="JBHHMI010000012">
    <property type="protein sequence ID" value="MFB5268072.1"/>
    <property type="molecule type" value="Genomic_DNA"/>
</dbReference>
<dbReference type="PANTHER" id="PTHR46244">
    <property type="entry name" value="PHOSPHOENOLPYRUVATE-PROTEIN PHOSPHOTRANSFERASE"/>
    <property type="match status" value="1"/>
</dbReference>
<evidence type="ECO:0000256" key="17">
    <source>
        <dbReference type="PIRNR" id="PIRNR000732"/>
    </source>
</evidence>
<dbReference type="InterPro" id="IPR000121">
    <property type="entry name" value="PEP_util_C"/>
</dbReference>
<evidence type="ECO:0000256" key="1">
    <source>
        <dbReference type="ARBA" id="ARBA00000683"/>
    </source>
</evidence>
<evidence type="ECO:0000256" key="16">
    <source>
        <dbReference type="ARBA" id="ARBA00033235"/>
    </source>
</evidence>
<comment type="caution">
    <text evidence="22">The sequence shown here is derived from an EMBL/GenBank/DDBJ whole genome shotgun (WGS) entry which is preliminary data.</text>
</comment>
<dbReference type="Pfam" id="PF02896">
    <property type="entry name" value="PEP-utilizers_C"/>
    <property type="match status" value="1"/>
</dbReference>
<dbReference type="InterPro" id="IPR040442">
    <property type="entry name" value="Pyrv_kinase-like_dom_sf"/>
</dbReference>
<dbReference type="GO" id="GO:0008965">
    <property type="term" value="F:phosphoenolpyruvate-protein phosphotransferase activity"/>
    <property type="evidence" value="ECO:0007669"/>
    <property type="project" value="UniProtKB-EC"/>
</dbReference>
<evidence type="ECO:0000256" key="8">
    <source>
        <dbReference type="ARBA" id="ARBA00022448"/>
    </source>
</evidence>
<dbReference type="Gene3D" id="1.10.274.10">
    <property type="entry name" value="PtsI, HPr-binding domain"/>
    <property type="match status" value="1"/>
</dbReference>
<dbReference type="EC" id="2.7.3.9" evidence="6 17"/>